<proteinExistence type="predicted"/>
<protein>
    <submittedName>
        <fullName evidence="2">Uncharacterized protein</fullName>
    </submittedName>
</protein>
<evidence type="ECO:0000313" key="2">
    <source>
        <dbReference type="EMBL" id="CAA9349784.1"/>
    </source>
</evidence>
<name>A0A6J4M4B8_9BACT</name>
<gene>
    <name evidence="2" type="ORF">AVDCRST_MAG68-3607</name>
</gene>
<evidence type="ECO:0000256" key="1">
    <source>
        <dbReference type="SAM" id="MobiDB-lite"/>
    </source>
</evidence>
<organism evidence="2">
    <name type="scientific">uncultured Gemmatimonadota bacterium</name>
    <dbReference type="NCBI Taxonomy" id="203437"/>
    <lineage>
        <taxon>Bacteria</taxon>
        <taxon>Pseudomonadati</taxon>
        <taxon>Gemmatimonadota</taxon>
        <taxon>environmental samples</taxon>
    </lineage>
</organism>
<feature type="compositionally biased region" description="Basic residues" evidence="1">
    <location>
        <begin position="152"/>
        <end position="169"/>
    </location>
</feature>
<feature type="compositionally biased region" description="Low complexity" evidence="1">
    <location>
        <begin position="170"/>
        <end position="182"/>
    </location>
</feature>
<feature type="compositionally biased region" description="Low complexity" evidence="1">
    <location>
        <begin position="77"/>
        <end position="89"/>
    </location>
</feature>
<accession>A0A6J4M4B8</accession>
<dbReference type="EMBL" id="CADCTW010000167">
    <property type="protein sequence ID" value="CAA9349784.1"/>
    <property type="molecule type" value="Genomic_DNA"/>
</dbReference>
<feature type="region of interest" description="Disordered" evidence="1">
    <location>
        <begin position="49"/>
        <end position="182"/>
    </location>
</feature>
<feature type="non-terminal residue" evidence="2">
    <location>
        <position position="182"/>
    </location>
</feature>
<feature type="non-terminal residue" evidence="2">
    <location>
        <position position="1"/>
    </location>
</feature>
<dbReference type="AlphaFoldDB" id="A0A6J4M4B8"/>
<sequence length="182" mass="19162">GGAAEPGALARTPPAVRARVVWSRRGRAAPRTLRRAGGRVRDLLLRRVARRGVAGDAGTRPQAPADLARGPGGSGRIGVRSGGAAPDAPAGRRRAAQLWHQRARGDGRRLRRVPGPGAPPPRAVRRGGRDPVPLALGYRQPVLGRVRPCGAPHRRPGAHAQAGRRRRGGPRAAPLQARGRDL</sequence>
<reference evidence="2" key="1">
    <citation type="submission" date="2020-02" db="EMBL/GenBank/DDBJ databases">
        <authorList>
            <person name="Meier V. D."/>
        </authorList>
    </citation>
    <scope>NUCLEOTIDE SEQUENCE</scope>
    <source>
        <strain evidence="2">AVDCRST_MAG68</strain>
    </source>
</reference>